<reference evidence="2" key="1">
    <citation type="submission" date="2022-10" db="EMBL/GenBank/DDBJ databases">
        <title>Culturing micro-colonial fungi from biological soil crusts in the Mojave desert and describing Neophaeococcomyces mojavensis, and introducing the new genera and species Taxawa tesnikishii.</title>
        <authorList>
            <person name="Kurbessoian T."/>
            <person name="Stajich J.E."/>
        </authorList>
    </citation>
    <scope>NUCLEOTIDE SEQUENCE</scope>
    <source>
        <strain evidence="2">TK_35</strain>
    </source>
</reference>
<feature type="region of interest" description="Disordered" evidence="1">
    <location>
        <begin position="67"/>
        <end position="90"/>
    </location>
</feature>
<evidence type="ECO:0000256" key="1">
    <source>
        <dbReference type="SAM" id="MobiDB-lite"/>
    </source>
</evidence>
<protein>
    <submittedName>
        <fullName evidence="2">Uncharacterized protein</fullName>
    </submittedName>
</protein>
<proteinExistence type="predicted"/>
<dbReference type="AlphaFoldDB" id="A0AA38XHU4"/>
<dbReference type="EMBL" id="JAPDRN010000196">
    <property type="protein sequence ID" value="KAJ9613741.1"/>
    <property type="molecule type" value="Genomic_DNA"/>
</dbReference>
<feature type="compositionally biased region" description="Polar residues" evidence="1">
    <location>
        <begin position="107"/>
        <end position="120"/>
    </location>
</feature>
<name>A0AA38XHU4_9EURO</name>
<comment type="caution">
    <text evidence="2">The sequence shown here is derived from an EMBL/GenBank/DDBJ whole genome shotgun (WGS) entry which is preliminary data.</text>
</comment>
<evidence type="ECO:0000313" key="3">
    <source>
        <dbReference type="Proteomes" id="UP001172681"/>
    </source>
</evidence>
<gene>
    <name evidence="2" type="ORF">H2204_014704</name>
</gene>
<organism evidence="2 3">
    <name type="scientific">Knufia peltigerae</name>
    <dbReference type="NCBI Taxonomy" id="1002370"/>
    <lineage>
        <taxon>Eukaryota</taxon>
        <taxon>Fungi</taxon>
        <taxon>Dikarya</taxon>
        <taxon>Ascomycota</taxon>
        <taxon>Pezizomycotina</taxon>
        <taxon>Eurotiomycetes</taxon>
        <taxon>Chaetothyriomycetidae</taxon>
        <taxon>Chaetothyriales</taxon>
        <taxon>Trichomeriaceae</taxon>
        <taxon>Knufia</taxon>
    </lineage>
</organism>
<sequence>MSRDQEEWDDISYREKIEAKVATQPATPLSGEYVNVTRFHDREIRTFDLAPAIPTREDIEWERLQRQDAEKKRMEEEAIRNGKRKKDERRRETLKLWEDRISRAKKSQWSTSSWANTKNPTDFWDSSYDDEPLPFVVDREDTENKNRDKYS</sequence>
<feature type="region of interest" description="Disordered" evidence="1">
    <location>
        <begin position="105"/>
        <end position="151"/>
    </location>
</feature>
<feature type="compositionally biased region" description="Basic and acidic residues" evidence="1">
    <location>
        <begin position="67"/>
        <end position="80"/>
    </location>
</feature>
<dbReference type="Proteomes" id="UP001172681">
    <property type="component" value="Unassembled WGS sequence"/>
</dbReference>
<feature type="compositionally biased region" description="Basic and acidic residues" evidence="1">
    <location>
        <begin position="137"/>
        <end position="151"/>
    </location>
</feature>
<accession>A0AA38XHU4</accession>
<keyword evidence="3" id="KW-1185">Reference proteome</keyword>
<evidence type="ECO:0000313" key="2">
    <source>
        <dbReference type="EMBL" id="KAJ9613741.1"/>
    </source>
</evidence>